<dbReference type="PATRIC" id="fig|989403.3.peg.2807"/>
<sequence>MIFLSFLRECLYTLFMLKDLNISSEVPAELKAVNKLLTEEVKALTLKVEQLQH</sequence>
<accession>A0A165Y3G8</accession>
<dbReference type="EMBL" id="LMCB01000022">
    <property type="protein sequence ID" value="KZL18400.1"/>
    <property type="molecule type" value="Genomic_DNA"/>
</dbReference>
<reference evidence="1 2" key="1">
    <citation type="journal article" date="2016" name="Front. Microbiol.">
        <title>Comparative Genomic Analysis Reveals a Diverse Repertoire of Genes Involved in Prokaryote-Eukaryote Interactions within the Pseudovibrio Genus.</title>
        <authorList>
            <person name="Romano S."/>
            <person name="Fernandez-Guerra A."/>
            <person name="Reen F.J."/>
            <person name="Glockner F.O."/>
            <person name="Crowley S.P."/>
            <person name="O'Sullivan O."/>
            <person name="Cotter P.D."/>
            <person name="Adams C."/>
            <person name="Dobson A.D."/>
            <person name="O'Gara F."/>
        </authorList>
    </citation>
    <scope>NUCLEOTIDE SEQUENCE [LARGE SCALE GENOMIC DNA]</scope>
    <source>
        <strain evidence="1 2">Ad2</strain>
    </source>
</reference>
<dbReference type="Proteomes" id="UP000076577">
    <property type="component" value="Unassembled WGS sequence"/>
</dbReference>
<comment type="caution">
    <text evidence="1">The sequence shown here is derived from an EMBL/GenBank/DDBJ whole genome shotgun (WGS) entry which is preliminary data.</text>
</comment>
<evidence type="ECO:0000313" key="2">
    <source>
        <dbReference type="Proteomes" id="UP000076577"/>
    </source>
</evidence>
<name>A0A165Y3G8_9HYPH</name>
<gene>
    <name evidence="1" type="ORF">PsAD2_02624</name>
</gene>
<dbReference type="STRING" id="989403.SAMN05421798_11718"/>
<evidence type="ECO:0000313" key="1">
    <source>
        <dbReference type="EMBL" id="KZL18400.1"/>
    </source>
</evidence>
<keyword evidence="2" id="KW-1185">Reference proteome</keyword>
<organism evidence="1 2">
    <name type="scientific">Pseudovibrio axinellae</name>
    <dbReference type="NCBI Taxonomy" id="989403"/>
    <lineage>
        <taxon>Bacteria</taxon>
        <taxon>Pseudomonadati</taxon>
        <taxon>Pseudomonadota</taxon>
        <taxon>Alphaproteobacteria</taxon>
        <taxon>Hyphomicrobiales</taxon>
        <taxon>Stappiaceae</taxon>
        <taxon>Pseudovibrio</taxon>
    </lineage>
</organism>
<proteinExistence type="predicted"/>
<protein>
    <submittedName>
        <fullName evidence="1">Uncharacterized protein</fullName>
    </submittedName>
</protein>
<dbReference type="AlphaFoldDB" id="A0A165Y3G8"/>